<dbReference type="CDD" id="cd07109">
    <property type="entry name" value="ALDH_AAS00426"/>
    <property type="match status" value="1"/>
</dbReference>
<keyword evidence="7" id="KW-1185">Reference proteome</keyword>
<dbReference type="InterPro" id="IPR016163">
    <property type="entry name" value="Ald_DH_C"/>
</dbReference>
<dbReference type="SUPFAM" id="SSF53720">
    <property type="entry name" value="ALDH-like"/>
    <property type="match status" value="1"/>
</dbReference>
<feature type="active site" evidence="3">
    <location>
        <position position="247"/>
    </location>
</feature>
<dbReference type="GO" id="GO:0016620">
    <property type="term" value="F:oxidoreductase activity, acting on the aldehyde or oxo group of donors, NAD or NADP as acceptor"/>
    <property type="evidence" value="ECO:0007669"/>
    <property type="project" value="InterPro"/>
</dbReference>
<evidence type="ECO:0000313" key="7">
    <source>
        <dbReference type="Proteomes" id="UP000295525"/>
    </source>
</evidence>
<feature type="domain" description="Aldehyde dehydrogenase" evidence="5">
    <location>
        <begin position="11"/>
        <end position="473"/>
    </location>
</feature>
<dbReference type="InterPro" id="IPR016160">
    <property type="entry name" value="Ald_DH_CS_CYS"/>
</dbReference>
<reference evidence="6 7" key="1">
    <citation type="submission" date="2019-03" db="EMBL/GenBank/DDBJ databases">
        <title>Genomic Encyclopedia of Type Strains, Phase IV (KMG-IV): sequencing the most valuable type-strain genomes for metagenomic binning, comparative biology and taxonomic classification.</title>
        <authorList>
            <person name="Goeker M."/>
        </authorList>
    </citation>
    <scope>NUCLEOTIDE SEQUENCE [LARGE SCALE GENOMIC DNA]</scope>
    <source>
        <strain evidence="6 7">DSM 24591</strain>
    </source>
</reference>
<dbReference type="PROSITE" id="PS00070">
    <property type="entry name" value="ALDEHYDE_DEHYDR_CYS"/>
    <property type="match status" value="1"/>
</dbReference>
<organism evidence="6 7">
    <name type="scientific">Paralcaligenes ureilyticus</name>
    <dbReference type="NCBI Taxonomy" id="627131"/>
    <lineage>
        <taxon>Bacteria</taxon>
        <taxon>Pseudomonadati</taxon>
        <taxon>Pseudomonadota</taxon>
        <taxon>Betaproteobacteria</taxon>
        <taxon>Burkholderiales</taxon>
        <taxon>Alcaligenaceae</taxon>
        <taxon>Paralcaligenes</taxon>
    </lineage>
</organism>
<evidence type="ECO:0000256" key="1">
    <source>
        <dbReference type="ARBA" id="ARBA00009986"/>
    </source>
</evidence>
<dbReference type="Gene3D" id="3.40.605.10">
    <property type="entry name" value="Aldehyde Dehydrogenase, Chain A, domain 1"/>
    <property type="match status" value="1"/>
</dbReference>
<dbReference type="OrthoDB" id="6187633at2"/>
<gene>
    <name evidence="6" type="ORF">EDC26_11056</name>
</gene>
<evidence type="ECO:0000259" key="5">
    <source>
        <dbReference type="Pfam" id="PF00171"/>
    </source>
</evidence>
<evidence type="ECO:0000313" key="6">
    <source>
        <dbReference type="EMBL" id="TCT05316.1"/>
    </source>
</evidence>
<dbReference type="InterPro" id="IPR029510">
    <property type="entry name" value="Ald_DH_CS_GLU"/>
</dbReference>
<dbReference type="PANTHER" id="PTHR11699">
    <property type="entry name" value="ALDEHYDE DEHYDROGENASE-RELATED"/>
    <property type="match status" value="1"/>
</dbReference>
<dbReference type="InterPro" id="IPR016162">
    <property type="entry name" value="Ald_DH_N"/>
</dbReference>
<dbReference type="Proteomes" id="UP000295525">
    <property type="component" value="Unassembled WGS sequence"/>
</dbReference>
<dbReference type="InterPro" id="IPR015590">
    <property type="entry name" value="Aldehyde_DH_dom"/>
</dbReference>
<dbReference type="InterPro" id="IPR016161">
    <property type="entry name" value="Ald_DH/histidinol_DH"/>
</dbReference>
<accession>A0A4R3LYK3</accession>
<dbReference type="Gene3D" id="3.40.309.10">
    <property type="entry name" value="Aldehyde Dehydrogenase, Chain A, domain 2"/>
    <property type="match status" value="1"/>
</dbReference>
<dbReference type="RefSeq" id="WP_132583379.1">
    <property type="nucleotide sequence ID" value="NZ_SMAJ01000010.1"/>
</dbReference>
<evidence type="ECO:0000256" key="2">
    <source>
        <dbReference type="ARBA" id="ARBA00023002"/>
    </source>
</evidence>
<dbReference type="FunFam" id="3.40.605.10:FF:000007">
    <property type="entry name" value="NAD/NADP-dependent betaine aldehyde dehydrogenase"/>
    <property type="match status" value="1"/>
</dbReference>
<protein>
    <submittedName>
        <fullName evidence="6">Aldehyde dehydrogenase (NAD+)</fullName>
    </submittedName>
</protein>
<evidence type="ECO:0000256" key="3">
    <source>
        <dbReference type="PROSITE-ProRule" id="PRU10007"/>
    </source>
</evidence>
<keyword evidence="2 4" id="KW-0560">Oxidoreductase</keyword>
<sequence>MAYQNFIANRWVGAQTGESLPVIDPSDGQEYSSIARSRAADIDAAVTAARAAYNGAWGKMAPSERSRLLLRLSVALQDRQEHLAQIESKDTGKPLKQGRADAAAVARYFEFYGGAVDKLHGTTIPYPQDFTVLTVREPHGVTGHIIPWNYPLQIFGRSVGAALAAGNACVVKPAEDACVSLLELAQIALDVGLPPGALNICTGLGAEAGAALSAHPGIDHISFTGSPQTGRQVAQAAAGHFAPATLELGGKSPQIVFSDADIDAALPVLLNAILQNAGQTCSAGSRLLIQRPLYTTLMDRLSELFACTRTGPASENLDCGPLISARQLARVQGFLAEADEASITVAARGTLETSAPATGFYQPPVLLSHVPPGHRLAQEEIFGPVLAAIAFEHEADALRLANSTPFGLVAGVWTQDGARQMRMARHVRAGQVFVNNYGAGGGVELPFGGTGQSGFGREKGFEALYGFTTVKTIAIKH</sequence>
<dbReference type="EMBL" id="SMAJ01000010">
    <property type="protein sequence ID" value="TCT05316.1"/>
    <property type="molecule type" value="Genomic_DNA"/>
</dbReference>
<dbReference type="Pfam" id="PF00171">
    <property type="entry name" value="Aldedh"/>
    <property type="match status" value="1"/>
</dbReference>
<comment type="caution">
    <text evidence="6">The sequence shown here is derived from an EMBL/GenBank/DDBJ whole genome shotgun (WGS) entry which is preliminary data.</text>
</comment>
<evidence type="ECO:0000256" key="4">
    <source>
        <dbReference type="RuleBase" id="RU003345"/>
    </source>
</evidence>
<dbReference type="AlphaFoldDB" id="A0A4R3LYK3"/>
<comment type="similarity">
    <text evidence="1 4">Belongs to the aldehyde dehydrogenase family.</text>
</comment>
<proteinExistence type="inferred from homology"/>
<dbReference type="PROSITE" id="PS00687">
    <property type="entry name" value="ALDEHYDE_DEHYDR_GLU"/>
    <property type="match status" value="1"/>
</dbReference>
<name>A0A4R3LYK3_9BURK</name>